<keyword evidence="2" id="KW-1185">Reference proteome</keyword>
<sequence length="511" mass="56645">MPDIIAQLMPHPFLAKVISGPEETYLSAYGRSASHPAHKEFWPKTNMLFAPADFPIVAKDSRIEFVGKEHAAELSKKERRAIQLVSSAFFLPADEEINDEYISLISEASKPFKKGTLVYVRETNRSRINFVLPQLRVSSKTGQLALTNDEAPKAFMGEEAAAMTYLPNLPAGSNQAQAIAVDAFASSVKPMKTAISILKNFKFVFPSPYGDGINAALSIFELIFGGSSQSIGDAVKELKDFMEQRDVNNWVRHVHDFVSWWSLKAHALQQNNVDETAYIINDLLPQLQKAVDDQTTDSLIVSINGLSEDEHVIKPGVIDQLCLSVAVYCLALKMRVQLEAVVARHLKDQGDAEYKKWAELVPPHYDNLRTAMLGASDVGLAGWADRIDRAVDALIKVRMDRIEPTGRTIAWGSMGTSGPHLVEGYGFHDADMQGGTHSMPHLVYFIKDTGDWCCDPHVGFYDEVEAYRKSYVAGILGSQQAYYSQYTAFANDLRQGIISWPTSLPPLENAS</sequence>
<reference evidence="1 2" key="1">
    <citation type="submission" date="2019-06" db="EMBL/GenBank/DDBJ databases">
        <title>Erythrobacter insulae sp. nov., isolated from a tidal flat.</title>
        <authorList>
            <person name="Yoon J.-H."/>
        </authorList>
    </citation>
    <scope>NUCLEOTIDE SEQUENCE [LARGE SCALE GENOMIC DNA]</scope>
    <source>
        <strain evidence="1 2">JBTF-M21</strain>
    </source>
</reference>
<comment type="caution">
    <text evidence="1">The sequence shown here is derived from an EMBL/GenBank/DDBJ whole genome shotgun (WGS) entry which is preliminary data.</text>
</comment>
<organism evidence="1 2">
    <name type="scientific">Erythrobacter insulae</name>
    <dbReference type="NCBI Taxonomy" id="2584124"/>
    <lineage>
        <taxon>Bacteria</taxon>
        <taxon>Pseudomonadati</taxon>
        <taxon>Pseudomonadota</taxon>
        <taxon>Alphaproteobacteria</taxon>
        <taxon>Sphingomonadales</taxon>
        <taxon>Erythrobacteraceae</taxon>
        <taxon>Erythrobacter/Porphyrobacter group</taxon>
        <taxon>Erythrobacter</taxon>
    </lineage>
</organism>
<proteinExistence type="predicted"/>
<dbReference type="Proteomes" id="UP000316343">
    <property type="component" value="Unassembled WGS sequence"/>
</dbReference>
<dbReference type="EMBL" id="VHJK01000001">
    <property type="protein sequence ID" value="TRD10632.1"/>
    <property type="molecule type" value="Genomic_DNA"/>
</dbReference>
<evidence type="ECO:0000313" key="1">
    <source>
        <dbReference type="EMBL" id="TRD10632.1"/>
    </source>
</evidence>
<dbReference type="RefSeq" id="WP_142786894.1">
    <property type="nucleotide sequence ID" value="NZ_VHJK01000001.1"/>
</dbReference>
<gene>
    <name evidence="1" type="ORF">FGU71_01290</name>
</gene>
<dbReference type="AlphaFoldDB" id="A0A547P910"/>
<dbReference type="OrthoDB" id="9817126at2"/>
<evidence type="ECO:0000313" key="2">
    <source>
        <dbReference type="Proteomes" id="UP000316343"/>
    </source>
</evidence>
<protein>
    <submittedName>
        <fullName evidence="1">Uncharacterized protein</fullName>
    </submittedName>
</protein>
<accession>A0A547P910</accession>
<name>A0A547P910_9SPHN</name>